<evidence type="ECO:0000256" key="2">
    <source>
        <dbReference type="ARBA" id="ARBA00023125"/>
    </source>
</evidence>
<dbReference type="EMBL" id="MLBY01000003">
    <property type="protein sequence ID" value="MEE7456471.1"/>
    <property type="molecule type" value="Genomic_DNA"/>
</dbReference>
<dbReference type="InterPro" id="IPR036390">
    <property type="entry name" value="WH_DNA-bd_sf"/>
</dbReference>
<dbReference type="Proteomes" id="UP001349262">
    <property type="component" value="Unassembled WGS sequence"/>
</dbReference>
<evidence type="ECO:0000256" key="3">
    <source>
        <dbReference type="ARBA" id="ARBA00023163"/>
    </source>
</evidence>
<gene>
    <name evidence="5" type="ORF">MRSR164_06625</name>
</gene>
<dbReference type="Gene3D" id="1.10.10.10">
    <property type="entry name" value="Winged helix-like DNA-binding domain superfamily/Winged helix DNA-binding domain"/>
    <property type="match status" value="1"/>
</dbReference>
<evidence type="ECO:0000256" key="1">
    <source>
        <dbReference type="ARBA" id="ARBA00023015"/>
    </source>
</evidence>
<dbReference type="InterPro" id="IPR014710">
    <property type="entry name" value="RmlC-like_jellyroll"/>
</dbReference>
<dbReference type="PROSITE" id="PS51063">
    <property type="entry name" value="HTH_CRP_2"/>
    <property type="match status" value="1"/>
</dbReference>
<keyword evidence="1" id="KW-0805">Transcription regulation</keyword>
<dbReference type="SMART" id="SM00419">
    <property type="entry name" value="HTH_CRP"/>
    <property type="match status" value="1"/>
</dbReference>
<organism evidence="5 6">
    <name type="scientific">Methylobacterium radiotolerans</name>
    <dbReference type="NCBI Taxonomy" id="31998"/>
    <lineage>
        <taxon>Bacteria</taxon>
        <taxon>Pseudomonadati</taxon>
        <taxon>Pseudomonadota</taxon>
        <taxon>Alphaproteobacteria</taxon>
        <taxon>Hyphomicrobiales</taxon>
        <taxon>Methylobacteriaceae</taxon>
        <taxon>Methylobacterium</taxon>
    </lineage>
</organism>
<dbReference type="InterPro" id="IPR000595">
    <property type="entry name" value="cNMP-bd_dom"/>
</dbReference>
<dbReference type="CDD" id="cd00038">
    <property type="entry name" value="CAP_ED"/>
    <property type="match status" value="1"/>
</dbReference>
<dbReference type="Gene3D" id="2.60.120.10">
    <property type="entry name" value="Jelly Rolls"/>
    <property type="match status" value="1"/>
</dbReference>
<proteinExistence type="predicted"/>
<dbReference type="SUPFAM" id="SSF51206">
    <property type="entry name" value="cAMP-binding domain-like"/>
    <property type="match status" value="1"/>
</dbReference>
<dbReference type="InterPro" id="IPR012318">
    <property type="entry name" value="HTH_CRP"/>
</dbReference>
<dbReference type="Pfam" id="PF00027">
    <property type="entry name" value="cNMP_binding"/>
    <property type="match status" value="1"/>
</dbReference>
<sequence length="247" mass="27939">MSSAPDALENLIRKLESTSTLTDEERQAIRRLPATIRLIVPGQDLVQDGERPGQCGLIVEGWSYRYKLLDEGRRQILSFHVVGDVPDLQSLHLGVLDHSLAALTPCTFALIPHENLRRLTRTYPDVAALLWRETLVDAGIFRIWITAMGRRSAYGRIAHLFCELYLRQEAVGLAADLRCPMPLRQTDLADATGLTTVHVSRVMKALRTEGLITLRDRLLIIHDWKRLSEAAEFDPTYLHLKRVQTTA</sequence>
<evidence type="ECO:0000313" key="5">
    <source>
        <dbReference type="EMBL" id="MEE7456471.1"/>
    </source>
</evidence>
<dbReference type="Pfam" id="PF13545">
    <property type="entry name" value="HTH_Crp_2"/>
    <property type="match status" value="1"/>
</dbReference>
<evidence type="ECO:0000313" key="6">
    <source>
        <dbReference type="Proteomes" id="UP001349262"/>
    </source>
</evidence>
<comment type="caution">
    <text evidence="5">The sequence shown here is derived from an EMBL/GenBank/DDBJ whole genome shotgun (WGS) entry which is preliminary data.</text>
</comment>
<feature type="domain" description="HTH crp-type" evidence="4">
    <location>
        <begin position="151"/>
        <end position="225"/>
    </location>
</feature>
<accession>A0ABU7T7C7</accession>
<reference evidence="5 6" key="1">
    <citation type="journal article" date="2012" name="Genet. Mol. Biol.">
        <title>Analysis of 16S rRNA and mxaF genes revealing insights into Methylobacterium niche-specific plant association.</title>
        <authorList>
            <person name="Dourado M.N."/>
            <person name="Andreote F.D."/>
            <person name="Dini-Andreote F."/>
            <person name="Conti R."/>
            <person name="Araujo J.M."/>
            <person name="Araujo W.L."/>
        </authorList>
    </citation>
    <scope>NUCLEOTIDE SEQUENCE [LARGE SCALE GENOMIC DNA]</scope>
    <source>
        <strain evidence="5 6">SR1.6/4</strain>
    </source>
</reference>
<evidence type="ECO:0000259" key="4">
    <source>
        <dbReference type="PROSITE" id="PS51063"/>
    </source>
</evidence>
<dbReference type="InterPro" id="IPR018490">
    <property type="entry name" value="cNMP-bd_dom_sf"/>
</dbReference>
<dbReference type="InterPro" id="IPR036388">
    <property type="entry name" value="WH-like_DNA-bd_sf"/>
</dbReference>
<name>A0ABU7T7C7_9HYPH</name>
<keyword evidence="6" id="KW-1185">Reference proteome</keyword>
<keyword evidence="3" id="KW-0804">Transcription</keyword>
<protein>
    <submittedName>
        <fullName evidence="5">Crp/Fnr family transcriptional regulator</fullName>
    </submittedName>
</protein>
<dbReference type="SUPFAM" id="SSF46785">
    <property type="entry name" value="Winged helix' DNA-binding domain"/>
    <property type="match status" value="1"/>
</dbReference>
<keyword evidence="2" id="KW-0238">DNA-binding</keyword>